<proteinExistence type="predicted"/>
<dbReference type="STRING" id="135651.G0MH34"/>
<keyword evidence="2" id="KW-1185">Reference proteome</keyword>
<accession>G0MH34</accession>
<evidence type="ECO:0000313" key="1">
    <source>
        <dbReference type="EMBL" id="EGT58089.1"/>
    </source>
</evidence>
<organism evidence="2">
    <name type="scientific">Caenorhabditis brenneri</name>
    <name type="common">Nematode worm</name>
    <dbReference type="NCBI Taxonomy" id="135651"/>
    <lineage>
        <taxon>Eukaryota</taxon>
        <taxon>Metazoa</taxon>
        <taxon>Ecdysozoa</taxon>
        <taxon>Nematoda</taxon>
        <taxon>Chromadorea</taxon>
        <taxon>Rhabditida</taxon>
        <taxon>Rhabditina</taxon>
        <taxon>Rhabditomorpha</taxon>
        <taxon>Rhabditoidea</taxon>
        <taxon>Rhabditidae</taxon>
        <taxon>Peloderinae</taxon>
        <taxon>Caenorhabditis</taxon>
    </lineage>
</organism>
<dbReference type="eggNOG" id="KOG2848">
    <property type="taxonomic scope" value="Eukaryota"/>
</dbReference>
<evidence type="ECO:0000313" key="2">
    <source>
        <dbReference type="Proteomes" id="UP000008068"/>
    </source>
</evidence>
<protein>
    <submittedName>
        <fullName evidence="1">Uncharacterized protein</fullName>
    </submittedName>
</protein>
<gene>
    <name evidence="1" type="ORF">CAEBREN_11132</name>
</gene>
<dbReference type="EMBL" id="GL379794">
    <property type="protein sequence ID" value="EGT58089.1"/>
    <property type="molecule type" value="Genomic_DNA"/>
</dbReference>
<dbReference type="InParanoid" id="G0MH34"/>
<dbReference type="AlphaFoldDB" id="G0MH34"/>
<dbReference type="OrthoDB" id="202234at2759"/>
<dbReference type="HOGENOM" id="CLU_2308533_0_0_1"/>
<dbReference type="Proteomes" id="UP000008068">
    <property type="component" value="Unassembled WGS sequence"/>
</dbReference>
<sequence length="100" mass="11261">MVAEFILSKNDQQLVSGHIPSCEKSHFLALRNDGHIDRSFSAQDNTRAEKRLTGGHCIIDILPEVDSSKFDSVDELSAHCRKIMQCHREKLDAEAANLNR</sequence>
<reference evidence="2" key="1">
    <citation type="submission" date="2011-07" db="EMBL/GenBank/DDBJ databases">
        <authorList>
            <consortium name="Caenorhabditis brenneri Sequencing and Analysis Consortium"/>
            <person name="Wilson R.K."/>
        </authorList>
    </citation>
    <scope>NUCLEOTIDE SEQUENCE [LARGE SCALE GENOMIC DNA]</scope>
    <source>
        <strain evidence="2">PB2801</strain>
    </source>
</reference>
<name>G0MH34_CAEBE</name>